<dbReference type="EMBL" id="CM000128">
    <property type="protein sequence ID" value="EAY91980.1"/>
    <property type="molecule type" value="Genomic_DNA"/>
</dbReference>
<feature type="compositionally biased region" description="Gly residues" evidence="1">
    <location>
        <begin position="160"/>
        <end position="185"/>
    </location>
</feature>
<feature type="region of interest" description="Disordered" evidence="1">
    <location>
        <begin position="143"/>
        <end position="185"/>
    </location>
</feature>
<protein>
    <submittedName>
        <fullName evidence="2">Uncharacterized protein</fullName>
    </submittedName>
</protein>
<name>A2XMC0_ORYSI</name>
<dbReference type="Gramene" id="BGIOSGA009754-TA">
    <property type="protein sequence ID" value="BGIOSGA009754-PA"/>
    <property type="gene ID" value="BGIOSGA009754"/>
</dbReference>
<evidence type="ECO:0000313" key="3">
    <source>
        <dbReference type="Proteomes" id="UP000007015"/>
    </source>
</evidence>
<dbReference type="OMA" id="WAWHEGW"/>
<gene>
    <name evidence="2" type="ORF">OsI_13669</name>
</gene>
<organism evidence="2 3">
    <name type="scientific">Oryza sativa subsp. indica</name>
    <name type="common">Rice</name>
    <dbReference type="NCBI Taxonomy" id="39946"/>
    <lineage>
        <taxon>Eukaryota</taxon>
        <taxon>Viridiplantae</taxon>
        <taxon>Streptophyta</taxon>
        <taxon>Embryophyta</taxon>
        <taxon>Tracheophyta</taxon>
        <taxon>Spermatophyta</taxon>
        <taxon>Magnoliopsida</taxon>
        <taxon>Liliopsida</taxon>
        <taxon>Poales</taxon>
        <taxon>Poaceae</taxon>
        <taxon>BOP clade</taxon>
        <taxon>Oryzoideae</taxon>
        <taxon>Oryzeae</taxon>
        <taxon>Oryzinae</taxon>
        <taxon>Oryza</taxon>
        <taxon>Oryza sativa</taxon>
    </lineage>
</organism>
<dbReference type="Proteomes" id="UP000007015">
    <property type="component" value="Chromosome 3"/>
</dbReference>
<sequence length="276" mass="27474">MATQGKLAAVAEQAHGGGGTAELASTSSAATAREHGATATVATARISWRQWHQRLVDGDSTMAGRRHWRLSAAVALELSRRRQRRGTCGDGCNSGWTTEMGLRLAGGEVAVGSSSRGGGGRWHGGLGQLAEDVADGCIWPARESTEEGSETGLAQRGAADGSGGRLGARGAGGGDGGQLGARGVSGGGGRFGARGAAGGGGRFGARGAAGGGGRFGTRGAAGGGGDPGARRRCWWAWHEGWPTGGASAGVPHVGRGCVVLEHRCVSRGFAGGVRRV</sequence>
<evidence type="ECO:0000256" key="1">
    <source>
        <dbReference type="SAM" id="MobiDB-lite"/>
    </source>
</evidence>
<reference evidence="2 3" key="1">
    <citation type="journal article" date="2005" name="PLoS Biol.">
        <title>The genomes of Oryza sativa: a history of duplications.</title>
        <authorList>
            <person name="Yu J."/>
            <person name="Wang J."/>
            <person name="Lin W."/>
            <person name="Li S."/>
            <person name="Li H."/>
            <person name="Zhou J."/>
            <person name="Ni P."/>
            <person name="Dong W."/>
            <person name="Hu S."/>
            <person name="Zeng C."/>
            <person name="Zhang J."/>
            <person name="Zhang Y."/>
            <person name="Li R."/>
            <person name="Xu Z."/>
            <person name="Li S."/>
            <person name="Li X."/>
            <person name="Zheng H."/>
            <person name="Cong L."/>
            <person name="Lin L."/>
            <person name="Yin J."/>
            <person name="Geng J."/>
            <person name="Li G."/>
            <person name="Shi J."/>
            <person name="Liu J."/>
            <person name="Lv H."/>
            <person name="Li J."/>
            <person name="Wang J."/>
            <person name="Deng Y."/>
            <person name="Ran L."/>
            <person name="Shi X."/>
            <person name="Wang X."/>
            <person name="Wu Q."/>
            <person name="Li C."/>
            <person name="Ren X."/>
            <person name="Wang J."/>
            <person name="Wang X."/>
            <person name="Li D."/>
            <person name="Liu D."/>
            <person name="Zhang X."/>
            <person name="Ji Z."/>
            <person name="Zhao W."/>
            <person name="Sun Y."/>
            <person name="Zhang Z."/>
            <person name="Bao J."/>
            <person name="Han Y."/>
            <person name="Dong L."/>
            <person name="Ji J."/>
            <person name="Chen P."/>
            <person name="Wu S."/>
            <person name="Liu J."/>
            <person name="Xiao Y."/>
            <person name="Bu D."/>
            <person name="Tan J."/>
            <person name="Yang L."/>
            <person name="Ye C."/>
            <person name="Zhang J."/>
            <person name="Xu J."/>
            <person name="Zhou Y."/>
            <person name="Yu Y."/>
            <person name="Zhang B."/>
            <person name="Zhuang S."/>
            <person name="Wei H."/>
            <person name="Liu B."/>
            <person name="Lei M."/>
            <person name="Yu H."/>
            <person name="Li Y."/>
            <person name="Xu H."/>
            <person name="Wei S."/>
            <person name="He X."/>
            <person name="Fang L."/>
            <person name="Zhang Z."/>
            <person name="Zhang Y."/>
            <person name="Huang X."/>
            <person name="Su Z."/>
            <person name="Tong W."/>
            <person name="Li J."/>
            <person name="Tong Z."/>
            <person name="Li S."/>
            <person name="Ye J."/>
            <person name="Wang L."/>
            <person name="Fang L."/>
            <person name="Lei T."/>
            <person name="Chen C."/>
            <person name="Chen H."/>
            <person name="Xu Z."/>
            <person name="Li H."/>
            <person name="Huang H."/>
            <person name="Zhang F."/>
            <person name="Xu H."/>
            <person name="Li N."/>
            <person name="Zhao C."/>
            <person name="Li S."/>
            <person name="Dong L."/>
            <person name="Huang Y."/>
            <person name="Li L."/>
            <person name="Xi Y."/>
            <person name="Qi Q."/>
            <person name="Li W."/>
            <person name="Zhang B."/>
            <person name="Hu W."/>
            <person name="Zhang Y."/>
            <person name="Tian X."/>
            <person name="Jiao Y."/>
            <person name="Liang X."/>
            <person name="Jin J."/>
            <person name="Gao L."/>
            <person name="Zheng W."/>
            <person name="Hao B."/>
            <person name="Liu S."/>
            <person name="Wang W."/>
            <person name="Yuan L."/>
            <person name="Cao M."/>
            <person name="McDermott J."/>
            <person name="Samudrala R."/>
            <person name="Wang J."/>
            <person name="Wong G.K."/>
            <person name="Yang H."/>
        </authorList>
    </citation>
    <scope>NUCLEOTIDE SEQUENCE [LARGE SCALE GENOMIC DNA]</scope>
    <source>
        <strain evidence="3">cv. 93-11</strain>
    </source>
</reference>
<dbReference type="AlphaFoldDB" id="A2XMC0"/>
<feature type="region of interest" description="Disordered" evidence="1">
    <location>
        <begin position="1"/>
        <end position="36"/>
    </location>
</feature>
<dbReference type="HOGENOM" id="CLU_1009673_0_0_1"/>
<proteinExistence type="predicted"/>
<feature type="compositionally biased region" description="Low complexity" evidence="1">
    <location>
        <begin position="21"/>
        <end position="31"/>
    </location>
</feature>
<keyword evidence="3" id="KW-1185">Reference proteome</keyword>
<accession>A2XMC0</accession>
<evidence type="ECO:0000313" key="2">
    <source>
        <dbReference type="EMBL" id="EAY91980.1"/>
    </source>
</evidence>